<dbReference type="InterPro" id="IPR036691">
    <property type="entry name" value="Endo/exonu/phosph_ase_sf"/>
</dbReference>
<dbReference type="PANTHER" id="PTHR12121:SF45">
    <property type="entry name" value="NOCTURNIN"/>
    <property type="match status" value="1"/>
</dbReference>
<dbReference type="Pfam" id="PF03372">
    <property type="entry name" value="Exo_endo_phos"/>
    <property type="match status" value="1"/>
</dbReference>
<dbReference type="FunFam" id="3.60.10.10:FF:000012">
    <property type="entry name" value="nocturnin isoform X2"/>
    <property type="match status" value="1"/>
</dbReference>
<keyword evidence="14" id="KW-1185">Reference proteome</keyword>
<evidence type="ECO:0000313" key="14">
    <source>
        <dbReference type="Proteomes" id="UP000007635"/>
    </source>
</evidence>
<evidence type="ECO:0000256" key="1">
    <source>
        <dbReference type="ARBA" id="ARBA00001946"/>
    </source>
</evidence>
<proteinExistence type="inferred from homology"/>
<dbReference type="GO" id="GO:0007623">
    <property type="term" value="P:circadian rhythm"/>
    <property type="evidence" value="ECO:0007669"/>
    <property type="project" value="InterPro"/>
</dbReference>
<dbReference type="GO" id="GO:0046872">
    <property type="term" value="F:metal ion binding"/>
    <property type="evidence" value="ECO:0007669"/>
    <property type="project" value="UniProtKB-KW"/>
</dbReference>
<dbReference type="InterPro" id="IPR005135">
    <property type="entry name" value="Endo/exonuclease/phosphatase"/>
</dbReference>
<reference evidence="13 14" key="1">
    <citation type="journal article" date="2021" name="G3 (Bethesda)">
        <title>Improved contiguity of the threespine stickleback genome using long-read sequencing.</title>
        <authorList>
            <person name="Nath S."/>
            <person name="Shaw D.E."/>
            <person name="White M.A."/>
        </authorList>
    </citation>
    <scope>NUCLEOTIDE SEQUENCE [LARGE SCALE GENOMIC DNA]</scope>
    <source>
        <strain evidence="13 14">Lake Benthic</strain>
    </source>
</reference>
<dbReference type="GO" id="GO:0004535">
    <property type="term" value="F:poly(A)-specific ribonuclease activity"/>
    <property type="evidence" value="ECO:0007669"/>
    <property type="project" value="InterPro"/>
</dbReference>
<evidence type="ECO:0000256" key="6">
    <source>
        <dbReference type="ARBA" id="ARBA00022801"/>
    </source>
</evidence>
<keyword evidence="6" id="KW-0378">Hydrolase</keyword>
<dbReference type="InterPro" id="IPR034965">
    <property type="entry name" value="Deadenylase_nocturnin"/>
</dbReference>
<dbReference type="Bgee" id="ENSGACG00000018465">
    <property type="expression patterns" value="Expressed in intestinal epithelial cell and 13 other cell types or tissues"/>
</dbReference>
<evidence type="ECO:0000259" key="12">
    <source>
        <dbReference type="Pfam" id="PF03372"/>
    </source>
</evidence>
<evidence type="ECO:0000256" key="2">
    <source>
        <dbReference type="ARBA" id="ARBA00004496"/>
    </source>
</evidence>
<dbReference type="Proteomes" id="UP000007635">
    <property type="component" value="Chromosome IX"/>
</dbReference>
<organism evidence="13 14">
    <name type="scientific">Gasterosteus aculeatus aculeatus</name>
    <name type="common">three-spined stickleback</name>
    <dbReference type="NCBI Taxonomy" id="481459"/>
    <lineage>
        <taxon>Eukaryota</taxon>
        <taxon>Metazoa</taxon>
        <taxon>Chordata</taxon>
        <taxon>Craniata</taxon>
        <taxon>Vertebrata</taxon>
        <taxon>Euteleostomi</taxon>
        <taxon>Actinopterygii</taxon>
        <taxon>Neopterygii</taxon>
        <taxon>Teleostei</taxon>
        <taxon>Neoteleostei</taxon>
        <taxon>Acanthomorphata</taxon>
        <taxon>Eupercaria</taxon>
        <taxon>Perciformes</taxon>
        <taxon>Cottioidei</taxon>
        <taxon>Gasterosteales</taxon>
        <taxon>Gasterosteidae</taxon>
        <taxon>Gasterosteus</taxon>
    </lineage>
</organism>
<dbReference type="Gene3D" id="3.60.10.10">
    <property type="entry name" value="Endonuclease/exonuclease/phosphatase"/>
    <property type="match status" value="1"/>
</dbReference>
<evidence type="ECO:0000313" key="13">
    <source>
        <dbReference type="Ensembl" id="ENSGACP00000024415.2"/>
    </source>
</evidence>
<comment type="similarity">
    <text evidence="3">Belongs to the CCR4/nocturin family.</text>
</comment>
<dbReference type="PANTHER" id="PTHR12121">
    <property type="entry name" value="CARBON CATABOLITE REPRESSOR PROTEIN 4"/>
    <property type="match status" value="1"/>
</dbReference>
<reference evidence="13" key="2">
    <citation type="submission" date="2025-08" db="UniProtKB">
        <authorList>
            <consortium name="Ensembl"/>
        </authorList>
    </citation>
    <scope>IDENTIFICATION</scope>
</reference>
<name>G3Q3G3_GASAC</name>
<evidence type="ECO:0000256" key="4">
    <source>
        <dbReference type="ARBA" id="ARBA00022490"/>
    </source>
</evidence>
<evidence type="ECO:0000256" key="5">
    <source>
        <dbReference type="ARBA" id="ARBA00022723"/>
    </source>
</evidence>
<dbReference type="GO" id="GO:0006139">
    <property type="term" value="P:nucleobase-containing compound metabolic process"/>
    <property type="evidence" value="ECO:0007669"/>
    <property type="project" value="UniProtKB-ARBA"/>
</dbReference>
<comment type="subcellular location">
    <subcellularLocation>
        <location evidence="2">Cytoplasm</location>
    </subcellularLocation>
</comment>
<dbReference type="InterPro" id="IPR050410">
    <property type="entry name" value="CCR4/nocturin_mRNA_transcr"/>
</dbReference>
<evidence type="ECO:0000256" key="11">
    <source>
        <dbReference type="SAM" id="MobiDB-lite"/>
    </source>
</evidence>
<protein>
    <recommendedName>
        <fullName evidence="9">Nocturnin</fullName>
    </recommendedName>
    <alternativeName>
        <fullName evidence="10">Carbon catabolite repression 4-like protein</fullName>
    </alternativeName>
</protein>
<feature type="region of interest" description="Disordered" evidence="11">
    <location>
        <begin position="102"/>
        <end position="121"/>
    </location>
</feature>
<dbReference type="Ensembl" id="ENSGACT00000024464.2">
    <property type="protein sequence ID" value="ENSGACP00000024415.2"/>
    <property type="gene ID" value="ENSGACG00000018465.2"/>
</dbReference>
<keyword evidence="4" id="KW-0963">Cytoplasm</keyword>
<evidence type="ECO:0000256" key="10">
    <source>
        <dbReference type="ARBA" id="ARBA00079931"/>
    </source>
</evidence>
<sequence length="470" mass="52520">MSRQMLEGGGGGAKSEQISTREAELIKPLEFKKGFVTTQSADSKRSSLPSQILQLKFNRHIQFSSHFLFFFYHTNIHLTVFVLFLQSVCPMGGGATRLYGALTQSSSSSPPPLPPPADTNLDPPFCQGQKASPPCPPTPAELLRQCEEALRDRPPRLHRKFTHLNDGDSGSSSSIRVMQWNILAQALGEGLDCFVQCPPEALSWSRRKYLILEEILTYRPHILCLQEVDHYHDTFQPVLEGLGYSGSFCPKPWSPCLQVEGNNGPDGCALFFDRSRYECLDSVNLKLSALRIPTNQVAVVTMLRCRSTGRCACVAVTHLKARSGWEWLRSTQGSDLLRHLQNLVQKHAGEPAAAPGSDIPLLICGDFNAVPTEEVYQRFIASPLRLESAYKKLSQDGLTEPEYTTWKIRPTGECCSTLDYIWYSQDTLRVDSVLEMPTEEQIGPNRLPSFSYPSDHLSLVCDFSFKEKEG</sequence>
<dbReference type="GeneTree" id="ENSGT00940000155249"/>
<keyword evidence="7" id="KW-0460">Magnesium</keyword>
<reference evidence="13" key="3">
    <citation type="submission" date="2025-09" db="UniProtKB">
        <authorList>
            <consortium name="Ensembl"/>
        </authorList>
    </citation>
    <scope>IDENTIFICATION</scope>
</reference>
<evidence type="ECO:0000256" key="8">
    <source>
        <dbReference type="ARBA" id="ARBA00023108"/>
    </source>
</evidence>
<dbReference type="CDD" id="cd09096">
    <property type="entry name" value="Deadenylase_nocturnin"/>
    <property type="match status" value="1"/>
</dbReference>
<accession>G3Q3G3</accession>
<keyword evidence="5" id="KW-0479">Metal-binding</keyword>
<dbReference type="GO" id="GO:0005737">
    <property type="term" value="C:cytoplasm"/>
    <property type="evidence" value="ECO:0007669"/>
    <property type="project" value="UniProtKB-SubCell"/>
</dbReference>
<dbReference type="AlphaFoldDB" id="G3Q3G3"/>
<evidence type="ECO:0000256" key="3">
    <source>
        <dbReference type="ARBA" id="ARBA00010774"/>
    </source>
</evidence>
<dbReference type="SUPFAM" id="SSF56219">
    <property type="entry name" value="DNase I-like"/>
    <property type="match status" value="1"/>
</dbReference>
<comment type="cofactor">
    <cofactor evidence="1">
        <name>Mg(2+)</name>
        <dbReference type="ChEBI" id="CHEBI:18420"/>
    </cofactor>
</comment>
<evidence type="ECO:0000256" key="7">
    <source>
        <dbReference type="ARBA" id="ARBA00022842"/>
    </source>
</evidence>
<feature type="domain" description="Endonuclease/exonuclease/phosphatase" evidence="12">
    <location>
        <begin position="178"/>
        <end position="456"/>
    </location>
</feature>
<keyword evidence="8" id="KW-0090">Biological rhythms</keyword>
<evidence type="ECO:0000256" key="9">
    <source>
        <dbReference type="ARBA" id="ARBA00023807"/>
    </source>
</evidence>